<keyword evidence="2 6" id="KW-0489">Methyltransferase</keyword>
<sequence>MILRRLGNKQAIASEIQKYFPEHRFYVEPFFGAGGMFFNKPKAKYNILNDLDSDVCNLFQVVINEKENLKKHFYSMPVHSDLLDYWKKNEETEPIKKALRFLFISNFTLNGTGSAIRHQVSSGAGGVKDFKDGFEVEVENTFKFLYDCNFTNFDFRKFLSKLGFQNDGRNDENKTFIYCDPPYLGTNDNYSNSFTEQDSIDLFDCLQATGCKFAMSEFDNEFILNQAKERGLNVIIIGERKNLKNRRTEILITNYEKQKGLFD</sequence>
<dbReference type="Gene3D" id="3.40.50.150">
    <property type="entry name" value="Vaccinia Virus protein VP39"/>
    <property type="match status" value="2"/>
</dbReference>
<dbReference type="GO" id="GO:0009007">
    <property type="term" value="F:site-specific DNA-methyltransferase (adenine-specific) activity"/>
    <property type="evidence" value="ECO:0007669"/>
    <property type="project" value="UniProtKB-EC"/>
</dbReference>
<evidence type="ECO:0000256" key="4">
    <source>
        <dbReference type="ARBA" id="ARBA00022691"/>
    </source>
</evidence>
<dbReference type="AlphaFoldDB" id="A0AB39W3N3"/>
<dbReference type="PROSITE" id="PS00092">
    <property type="entry name" value="N6_MTASE"/>
    <property type="match status" value="1"/>
</dbReference>
<dbReference type="InterPro" id="IPR029063">
    <property type="entry name" value="SAM-dependent_MTases_sf"/>
</dbReference>
<name>A0AB39W3N3_9FLAO</name>
<reference evidence="6" key="1">
    <citation type="submission" date="2024-07" db="EMBL/GenBank/DDBJ databases">
        <authorList>
            <person name="Biller S.J."/>
        </authorList>
    </citation>
    <scope>NUCLEOTIDE SEQUENCE</scope>
    <source>
        <strain evidence="6">WC2409</strain>
    </source>
</reference>
<evidence type="ECO:0000256" key="3">
    <source>
        <dbReference type="ARBA" id="ARBA00022679"/>
    </source>
</evidence>
<dbReference type="PRINTS" id="PR00505">
    <property type="entry name" value="D12N6MTFRASE"/>
</dbReference>
<dbReference type="GO" id="GO:0006298">
    <property type="term" value="P:mismatch repair"/>
    <property type="evidence" value="ECO:0007669"/>
    <property type="project" value="TreeGrafter"/>
</dbReference>
<proteinExistence type="predicted"/>
<organism evidence="6">
    <name type="scientific">Flavobacterium sp. WC2409</name>
    <dbReference type="NCBI Taxonomy" id="3234139"/>
    <lineage>
        <taxon>Bacteria</taxon>
        <taxon>Pseudomonadati</taxon>
        <taxon>Bacteroidota</taxon>
        <taxon>Flavobacteriia</taxon>
        <taxon>Flavobacteriales</taxon>
        <taxon>Flavobacteriaceae</taxon>
        <taxon>Flavobacterium</taxon>
    </lineage>
</organism>
<evidence type="ECO:0000256" key="1">
    <source>
        <dbReference type="ARBA" id="ARBA00011900"/>
    </source>
</evidence>
<comment type="catalytic activity">
    <reaction evidence="5">
        <text>a 2'-deoxyadenosine in DNA + S-adenosyl-L-methionine = an N(6)-methyl-2'-deoxyadenosine in DNA + S-adenosyl-L-homocysteine + H(+)</text>
        <dbReference type="Rhea" id="RHEA:15197"/>
        <dbReference type="Rhea" id="RHEA-COMP:12418"/>
        <dbReference type="Rhea" id="RHEA-COMP:12419"/>
        <dbReference type="ChEBI" id="CHEBI:15378"/>
        <dbReference type="ChEBI" id="CHEBI:57856"/>
        <dbReference type="ChEBI" id="CHEBI:59789"/>
        <dbReference type="ChEBI" id="CHEBI:90615"/>
        <dbReference type="ChEBI" id="CHEBI:90616"/>
        <dbReference type="EC" id="2.1.1.72"/>
    </reaction>
</comment>
<accession>A0AB39W3N3</accession>
<dbReference type="SUPFAM" id="SSF53335">
    <property type="entry name" value="S-adenosyl-L-methionine-dependent methyltransferases"/>
    <property type="match status" value="1"/>
</dbReference>
<dbReference type="InterPro" id="IPR002052">
    <property type="entry name" value="DNA_methylase_N6_adenine_CS"/>
</dbReference>
<evidence type="ECO:0000256" key="5">
    <source>
        <dbReference type="ARBA" id="ARBA00047942"/>
    </source>
</evidence>
<dbReference type="RefSeq" id="WP_369753643.1">
    <property type="nucleotide sequence ID" value="NZ_CP165625.1"/>
</dbReference>
<dbReference type="GO" id="GO:0009307">
    <property type="term" value="P:DNA restriction-modification system"/>
    <property type="evidence" value="ECO:0007669"/>
    <property type="project" value="InterPro"/>
</dbReference>
<dbReference type="GO" id="GO:0032259">
    <property type="term" value="P:methylation"/>
    <property type="evidence" value="ECO:0007669"/>
    <property type="project" value="UniProtKB-KW"/>
</dbReference>
<protein>
    <recommendedName>
        <fullName evidence="1">site-specific DNA-methyltransferase (adenine-specific)</fullName>
        <ecNumber evidence="1">2.1.1.72</ecNumber>
    </recommendedName>
</protein>
<keyword evidence="3" id="KW-0808">Transferase</keyword>
<dbReference type="PANTHER" id="PTHR30481">
    <property type="entry name" value="DNA ADENINE METHYLASE"/>
    <property type="match status" value="1"/>
</dbReference>
<dbReference type="Pfam" id="PF02086">
    <property type="entry name" value="MethyltransfD12"/>
    <property type="match status" value="1"/>
</dbReference>
<dbReference type="GO" id="GO:0043565">
    <property type="term" value="F:sequence-specific DNA binding"/>
    <property type="evidence" value="ECO:0007669"/>
    <property type="project" value="TreeGrafter"/>
</dbReference>
<dbReference type="InterPro" id="IPR012327">
    <property type="entry name" value="MeTrfase_D12"/>
</dbReference>
<dbReference type="GO" id="GO:1904047">
    <property type="term" value="F:S-adenosyl-L-methionine binding"/>
    <property type="evidence" value="ECO:0007669"/>
    <property type="project" value="TreeGrafter"/>
</dbReference>
<evidence type="ECO:0000256" key="2">
    <source>
        <dbReference type="ARBA" id="ARBA00022603"/>
    </source>
</evidence>
<dbReference type="EC" id="2.1.1.72" evidence="1"/>
<dbReference type="REBASE" id="858563">
    <property type="entry name" value="M2.Fsp9ORF5070P"/>
</dbReference>
<keyword evidence="4" id="KW-0949">S-adenosyl-L-methionine</keyword>
<evidence type="ECO:0000313" key="6">
    <source>
        <dbReference type="EMBL" id="XDU96483.1"/>
    </source>
</evidence>
<gene>
    <name evidence="6" type="ORF">AB3G34_05075</name>
</gene>
<dbReference type="EMBL" id="CP165625">
    <property type="protein sequence ID" value="XDU96483.1"/>
    <property type="molecule type" value="Genomic_DNA"/>
</dbReference>
<dbReference type="PIRSF" id="PIRSF000398">
    <property type="entry name" value="M_m6A_EcoRV"/>
    <property type="match status" value="1"/>
</dbReference>
<dbReference type="InterPro" id="IPR012263">
    <property type="entry name" value="M_m6A_EcoRV"/>
</dbReference>